<dbReference type="EMBL" id="GBRH01210755">
    <property type="protein sequence ID" value="JAD87140.1"/>
    <property type="molecule type" value="Transcribed_RNA"/>
</dbReference>
<accession>A0A0A9DND7</accession>
<feature type="region of interest" description="Disordered" evidence="1">
    <location>
        <begin position="138"/>
        <end position="157"/>
    </location>
</feature>
<reference evidence="2" key="2">
    <citation type="journal article" date="2015" name="Data Brief">
        <title>Shoot transcriptome of the giant reed, Arundo donax.</title>
        <authorList>
            <person name="Barrero R.A."/>
            <person name="Guerrero F.D."/>
            <person name="Moolhuijzen P."/>
            <person name="Goolsby J.A."/>
            <person name="Tidwell J."/>
            <person name="Bellgard S.E."/>
            <person name="Bellgard M.I."/>
        </authorList>
    </citation>
    <scope>NUCLEOTIDE SEQUENCE</scope>
    <source>
        <tissue evidence="2">Shoot tissue taken approximately 20 cm above the soil surface</tissue>
    </source>
</reference>
<organism evidence="2">
    <name type="scientific">Arundo donax</name>
    <name type="common">Giant reed</name>
    <name type="synonym">Donax arundinaceus</name>
    <dbReference type="NCBI Taxonomy" id="35708"/>
    <lineage>
        <taxon>Eukaryota</taxon>
        <taxon>Viridiplantae</taxon>
        <taxon>Streptophyta</taxon>
        <taxon>Embryophyta</taxon>
        <taxon>Tracheophyta</taxon>
        <taxon>Spermatophyta</taxon>
        <taxon>Magnoliopsida</taxon>
        <taxon>Liliopsida</taxon>
        <taxon>Poales</taxon>
        <taxon>Poaceae</taxon>
        <taxon>PACMAD clade</taxon>
        <taxon>Arundinoideae</taxon>
        <taxon>Arundineae</taxon>
        <taxon>Arundo</taxon>
    </lineage>
</organism>
<protein>
    <submittedName>
        <fullName evidence="2">Uncharacterized protein</fullName>
    </submittedName>
</protein>
<reference evidence="2" key="1">
    <citation type="submission" date="2014-09" db="EMBL/GenBank/DDBJ databases">
        <authorList>
            <person name="Magalhaes I.L.F."/>
            <person name="Oliveira U."/>
            <person name="Santos F.R."/>
            <person name="Vidigal T.H.D.A."/>
            <person name="Brescovit A.D."/>
            <person name="Santos A.J."/>
        </authorList>
    </citation>
    <scope>NUCLEOTIDE SEQUENCE</scope>
    <source>
        <tissue evidence="2">Shoot tissue taken approximately 20 cm above the soil surface</tissue>
    </source>
</reference>
<dbReference type="AlphaFoldDB" id="A0A0A9DND7"/>
<evidence type="ECO:0000313" key="2">
    <source>
        <dbReference type="EMBL" id="JAD87140.1"/>
    </source>
</evidence>
<name>A0A0A9DND7_ARUDO</name>
<sequence>MSPTTSPITFSADSVLSSRLSLSPVYVVTGVQPRGATPCFLVSPSRMVASSASLTMPSSACPWSQTPQMCAVVAPWEAAGSSLCVTAALSGAIVPAMSPLDVAAIAPHVAVSFSTCSPRSPCHFQRSLLCTTRSRHPSSLTRSLQPKPLMTPAVSLP</sequence>
<proteinExistence type="predicted"/>
<evidence type="ECO:0000256" key="1">
    <source>
        <dbReference type="SAM" id="MobiDB-lite"/>
    </source>
</evidence>